<dbReference type="Proteomes" id="UP000799291">
    <property type="component" value="Unassembled WGS sequence"/>
</dbReference>
<dbReference type="PANTHER" id="PTHR48100">
    <property type="entry name" value="BROAD-SPECIFICITY PHOSPHATASE YOR283W-RELATED"/>
    <property type="match status" value="1"/>
</dbReference>
<dbReference type="GO" id="GO:0005829">
    <property type="term" value="C:cytosol"/>
    <property type="evidence" value="ECO:0007669"/>
    <property type="project" value="TreeGrafter"/>
</dbReference>
<dbReference type="Gene3D" id="3.40.50.1240">
    <property type="entry name" value="Phosphoglycerate mutase-like"/>
    <property type="match status" value="1"/>
</dbReference>
<evidence type="ECO:0000313" key="2">
    <source>
        <dbReference type="Proteomes" id="UP000799291"/>
    </source>
</evidence>
<dbReference type="CDD" id="cd07067">
    <property type="entry name" value="HP_PGM_like"/>
    <property type="match status" value="1"/>
</dbReference>
<dbReference type="InterPro" id="IPR029033">
    <property type="entry name" value="His_PPase_superfam"/>
</dbReference>
<dbReference type="InterPro" id="IPR001345">
    <property type="entry name" value="PG/BPGM_mutase_AS"/>
</dbReference>
<protein>
    <submittedName>
        <fullName evidence="1">Phosphoglycerate mutase-like protein</fullName>
    </submittedName>
</protein>
<dbReference type="SMART" id="SM00855">
    <property type="entry name" value="PGAM"/>
    <property type="match status" value="1"/>
</dbReference>
<dbReference type="OrthoDB" id="496981at2759"/>
<dbReference type="EMBL" id="MU005584">
    <property type="protein sequence ID" value="KAF2683326.1"/>
    <property type="molecule type" value="Genomic_DNA"/>
</dbReference>
<keyword evidence="2" id="KW-1185">Reference proteome</keyword>
<dbReference type="SUPFAM" id="SSF53254">
    <property type="entry name" value="Phosphoglycerate mutase-like"/>
    <property type="match status" value="1"/>
</dbReference>
<dbReference type="Pfam" id="PF00300">
    <property type="entry name" value="His_Phos_1"/>
    <property type="match status" value="1"/>
</dbReference>
<name>A0A6G1IYI7_9PLEO</name>
<reference evidence="1" key="1">
    <citation type="journal article" date="2020" name="Stud. Mycol.">
        <title>101 Dothideomycetes genomes: a test case for predicting lifestyles and emergence of pathogens.</title>
        <authorList>
            <person name="Haridas S."/>
            <person name="Albert R."/>
            <person name="Binder M."/>
            <person name="Bloem J."/>
            <person name="Labutti K."/>
            <person name="Salamov A."/>
            <person name="Andreopoulos B."/>
            <person name="Baker S."/>
            <person name="Barry K."/>
            <person name="Bills G."/>
            <person name="Bluhm B."/>
            <person name="Cannon C."/>
            <person name="Castanera R."/>
            <person name="Culley D."/>
            <person name="Daum C."/>
            <person name="Ezra D."/>
            <person name="Gonzalez J."/>
            <person name="Henrissat B."/>
            <person name="Kuo A."/>
            <person name="Liang C."/>
            <person name="Lipzen A."/>
            <person name="Lutzoni F."/>
            <person name="Magnuson J."/>
            <person name="Mondo S."/>
            <person name="Nolan M."/>
            <person name="Ohm R."/>
            <person name="Pangilinan J."/>
            <person name="Park H.-J."/>
            <person name="Ramirez L."/>
            <person name="Alfaro M."/>
            <person name="Sun H."/>
            <person name="Tritt A."/>
            <person name="Yoshinaga Y."/>
            <person name="Zwiers L.-H."/>
            <person name="Turgeon B."/>
            <person name="Goodwin S."/>
            <person name="Spatafora J."/>
            <person name="Crous P."/>
            <person name="Grigoriev I."/>
        </authorList>
    </citation>
    <scope>NUCLEOTIDE SEQUENCE</scope>
    <source>
        <strain evidence="1">CBS 122367</strain>
    </source>
</reference>
<dbReference type="InterPro" id="IPR050275">
    <property type="entry name" value="PGM_Phosphatase"/>
</dbReference>
<proteinExistence type="predicted"/>
<evidence type="ECO:0000313" key="1">
    <source>
        <dbReference type="EMBL" id="KAF2683326.1"/>
    </source>
</evidence>
<accession>A0A6G1IYI7</accession>
<dbReference type="InterPro" id="IPR013078">
    <property type="entry name" value="His_Pase_superF_clade-1"/>
</dbReference>
<dbReference type="GO" id="GO:0016791">
    <property type="term" value="F:phosphatase activity"/>
    <property type="evidence" value="ECO:0007669"/>
    <property type="project" value="TreeGrafter"/>
</dbReference>
<gene>
    <name evidence="1" type="ORF">K458DRAFT_389933</name>
</gene>
<dbReference type="PANTHER" id="PTHR48100:SF44">
    <property type="entry name" value="PHOSPHATASE C1620.13-RELATED"/>
    <property type="match status" value="1"/>
</dbReference>
<dbReference type="AlphaFoldDB" id="A0A6G1IYI7"/>
<dbReference type="PROSITE" id="PS00175">
    <property type="entry name" value="PG_MUTASE"/>
    <property type="match status" value="1"/>
</dbReference>
<sequence length="229" mass="26195">MNTSQKASIYLIRHGESLHNVDRTYPHRDPPLTDVGHHSTKNIKMPVSPHLILISPMTRTLQTAMNIFPFLREPAPHPIPVQIWPELREAHDAICNIGLSRADMQARYPHFDFSECNEEWDYSLHTSEGATARAERVRARLKALAESYNNIAVITHRGLVAFLAKGRRFNVCEVREYRFASDEEISDEQVRWGVNCDTLVEQDFGPTVLEFVENHTTSQGEDAHDLLVQ</sequence>
<organism evidence="1 2">
    <name type="scientific">Lentithecium fluviatile CBS 122367</name>
    <dbReference type="NCBI Taxonomy" id="1168545"/>
    <lineage>
        <taxon>Eukaryota</taxon>
        <taxon>Fungi</taxon>
        <taxon>Dikarya</taxon>
        <taxon>Ascomycota</taxon>
        <taxon>Pezizomycotina</taxon>
        <taxon>Dothideomycetes</taxon>
        <taxon>Pleosporomycetidae</taxon>
        <taxon>Pleosporales</taxon>
        <taxon>Massarineae</taxon>
        <taxon>Lentitheciaceae</taxon>
        <taxon>Lentithecium</taxon>
    </lineage>
</organism>